<sequence length="375" mass="41219">MTAVVIIVIGTFLAALLIGSRRRANAAEWARTGFDPAAYGLVPRGGLDPGRAGPPVPSERRERSQAVADAAWGGNWRAAVAHVEAAGEDWDERWDRLELLAEIARQDDAWLTAWRAADPDNCDAATLEAKLMVHRAWAIRGGGFAHEVAPENMAEFRRLLPAAIDAARRAALLAPENPGPWAVMITAARGAQYAKDQFRPLWKGLVQRAPHHYEGHWQAMQYWCAKWHGSDRAMMAFARRALRKAPAGSPLAGLYLHALSELVSRNGPRAFPATAITKDRLKAVTKALATVPADDPRLPVLRHLLADFLGRAGMHRQAVEQFRLIGRWCGADPWTDYRDPVAAFDLARGVAVKLSRTKPLPVTMEFVGDALHHHG</sequence>
<dbReference type="KEGG" id="kcm:ABWK59_02830"/>
<dbReference type="RefSeq" id="WP_354637671.1">
    <property type="nucleotide sequence ID" value="NZ_CP159872.1"/>
</dbReference>
<evidence type="ECO:0008006" key="2">
    <source>
        <dbReference type="Google" id="ProtNLM"/>
    </source>
</evidence>
<evidence type="ECO:0000313" key="1">
    <source>
        <dbReference type="EMBL" id="XCM77938.1"/>
    </source>
</evidence>
<accession>A0AAU8JPW9</accession>
<proteinExistence type="predicted"/>
<dbReference type="EMBL" id="CP159872">
    <property type="protein sequence ID" value="XCM77938.1"/>
    <property type="molecule type" value="Genomic_DNA"/>
</dbReference>
<reference evidence="1" key="1">
    <citation type="submission" date="2024-06" db="EMBL/GenBank/DDBJ databases">
        <title>The genome sequences of Kitasatospora sp. strain HUAS MG31.</title>
        <authorList>
            <person name="Mo P."/>
        </authorList>
    </citation>
    <scope>NUCLEOTIDE SEQUENCE</scope>
    <source>
        <strain evidence="1">HUAS MG31</strain>
    </source>
</reference>
<name>A0AAU8JPW9_9ACTN</name>
<organism evidence="1">
    <name type="scientific">Kitasatospora camelliae</name>
    <dbReference type="NCBI Taxonomy" id="3156397"/>
    <lineage>
        <taxon>Bacteria</taxon>
        <taxon>Bacillati</taxon>
        <taxon>Actinomycetota</taxon>
        <taxon>Actinomycetes</taxon>
        <taxon>Kitasatosporales</taxon>
        <taxon>Streptomycetaceae</taxon>
        <taxon>Kitasatospora</taxon>
    </lineage>
</organism>
<protein>
    <recommendedName>
        <fullName evidence="2">DUF4034 domain-containing protein</fullName>
    </recommendedName>
</protein>
<gene>
    <name evidence="1" type="ORF">ABWK59_02830</name>
</gene>
<dbReference type="AlphaFoldDB" id="A0AAU8JPW9"/>